<sequence length="207" mass="23769">MSVPPLRYPVCNSLCLLSALHLPLHSLAHSSAGSDADPANAEADGREGLSPRFCLCPPTSVSVVKDLDTSWKVRFHSGLHVMFGDKQTYDTVYLWHFESLHVQSTVFRVGRIFTVDIVVIMSRHLRFVARTVMVQDGNINAAYQNLNRVLNQEGIVEAVKRKRYFEKPCRERQRKSFESCRRIYHMEMARKISFISRTNREDPWLGC</sequence>
<keyword evidence="4" id="KW-0732">Signal</keyword>
<dbReference type="Proteomes" id="UP000438429">
    <property type="component" value="Unassembled WGS sequence"/>
</dbReference>
<evidence type="ECO:0000313" key="5">
    <source>
        <dbReference type="EMBL" id="KAF0024588.1"/>
    </source>
</evidence>
<dbReference type="Gene3D" id="1.20.5.1150">
    <property type="entry name" value="Ribosomal protein S8"/>
    <property type="match status" value="1"/>
</dbReference>
<dbReference type="GO" id="GO:0005840">
    <property type="term" value="C:ribosome"/>
    <property type="evidence" value="ECO:0007669"/>
    <property type="project" value="UniProtKB-KW"/>
</dbReference>
<gene>
    <name evidence="5" type="ORF">F2P81_023390</name>
</gene>
<protein>
    <recommendedName>
        <fullName evidence="7">28S ribosomal protein S21 mitochondrial</fullName>
    </recommendedName>
</protein>
<name>A0A6A4RXD6_SCOMX</name>
<dbReference type="GO" id="GO:1990904">
    <property type="term" value="C:ribonucleoprotein complex"/>
    <property type="evidence" value="ECO:0007669"/>
    <property type="project" value="UniProtKB-KW"/>
</dbReference>
<proteinExistence type="inferred from homology"/>
<evidence type="ECO:0000256" key="1">
    <source>
        <dbReference type="ARBA" id="ARBA00006640"/>
    </source>
</evidence>
<dbReference type="AlphaFoldDB" id="A0A6A4RXD6"/>
<dbReference type="PANTHER" id="PTHR21109">
    <property type="entry name" value="MITOCHONDRIAL 28S RIBOSOMAL PROTEIN S21"/>
    <property type="match status" value="1"/>
</dbReference>
<evidence type="ECO:0000256" key="3">
    <source>
        <dbReference type="ARBA" id="ARBA00023274"/>
    </source>
</evidence>
<dbReference type="EMBL" id="VEVO01000021">
    <property type="protein sequence ID" value="KAF0024588.1"/>
    <property type="molecule type" value="Genomic_DNA"/>
</dbReference>
<dbReference type="Pfam" id="PF01165">
    <property type="entry name" value="Ribosomal_S21"/>
    <property type="match status" value="1"/>
</dbReference>
<comment type="similarity">
    <text evidence="1">Belongs to the bacterial ribosomal protein bS21 family.</text>
</comment>
<keyword evidence="3" id="KW-0687">Ribonucleoprotein</keyword>
<dbReference type="InterPro" id="IPR001911">
    <property type="entry name" value="Ribosomal_bS21"/>
</dbReference>
<evidence type="ECO:0000256" key="2">
    <source>
        <dbReference type="ARBA" id="ARBA00022980"/>
    </source>
</evidence>
<keyword evidence="2" id="KW-0689">Ribosomal protein</keyword>
<dbReference type="GO" id="GO:0006412">
    <property type="term" value="P:translation"/>
    <property type="evidence" value="ECO:0007669"/>
    <property type="project" value="InterPro"/>
</dbReference>
<evidence type="ECO:0000313" key="6">
    <source>
        <dbReference type="Proteomes" id="UP000438429"/>
    </source>
</evidence>
<dbReference type="PANTHER" id="PTHR21109:SF0">
    <property type="entry name" value="SMALL RIBOSOMAL SUBUNIT PROTEIN BS21M"/>
    <property type="match status" value="1"/>
</dbReference>
<organism evidence="5 6">
    <name type="scientific">Scophthalmus maximus</name>
    <name type="common">Turbot</name>
    <name type="synonym">Psetta maxima</name>
    <dbReference type="NCBI Taxonomy" id="52904"/>
    <lineage>
        <taxon>Eukaryota</taxon>
        <taxon>Metazoa</taxon>
        <taxon>Chordata</taxon>
        <taxon>Craniata</taxon>
        <taxon>Vertebrata</taxon>
        <taxon>Euteleostomi</taxon>
        <taxon>Actinopterygii</taxon>
        <taxon>Neopterygii</taxon>
        <taxon>Teleostei</taxon>
        <taxon>Neoteleostei</taxon>
        <taxon>Acanthomorphata</taxon>
        <taxon>Carangaria</taxon>
        <taxon>Pleuronectiformes</taxon>
        <taxon>Pleuronectoidei</taxon>
        <taxon>Scophthalmidae</taxon>
        <taxon>Scophthalmus</taxon>
    </lineage>
</organism>
<dbReference type="GO" id="GO:0003735">
    <property type="term" value="F:structural constituent of ribosome"/>
    <property type="evidence" value="ECO:0007669"/>
    <property type="project" value="InterPro"/>
</dbReference>
<comment type="caution">
    <text evidence="5">The sequence shown here is derived from an EMBL/GenBank/DDBJ whole genome shotgun (WGS) entry which is preliminary data.</text>
</comment>
<evidence type="ECO:0000256" key="4">
    <source>
        <dbReference type="SAM" id="SignalP"/>
    </source>
</evidence>
<feature type="signal peptide" evidence="4">
    <location>
        <begin position="1"/>
        <end position="28"/>
    </location>
</feature>
<dbReference type="NCBIfam" id="TIGR00030">
    <property type="entry name" value="S21p"/>
    <property type="match status" value="1"/>
</dbReference>
<accession>A0A6A4RXD6</accession>
<dbReference type="InterPro" id="IPR038380">
    <property type="entry name" value="Ribosomal_bS21_sf"/>
</dbReference>
<reference evidence="5 6" key="1">
    <citation type="submission" date="2019-06" db="EMBL/GenBank/DDBJ databases">
        <title>Draft genomes of female and male turbot (Scophthalmus maximus).</title>
        <authorList>
            <person name="Xu H."/>
            <person name="Xu X.-W."/>
            <person name="Shao C."/>
            <person name="Chen S."/>
        </authorList>
    </citation>
    <scope>NUCLEOTIDE SEQUENCE [LARGE SCALE GENOMIC DNA]</scope>
    <source>
        <strain evidence="5">Ysfricsl-2016a</strain>
        <tissue evidence="5">Blood</tissue>
    </source>
</reference>
<evidence type="ECO:0008006" key="7">
    <source>
        <dbReference type="Google" id="ProtNLM"/>
    </source>
</evidence>
<feature type="chain" id="PRO_5025678985" description="28S ribosomal protein S21 mitochondrial" evidence="4">
    <location>
        <begin position="29"/>
        <end position="207"/>
    </location>
</feature>